<keyword evidence="8" id="KW-0067">ATP-binding</keyword>
<dbReference type="InterPro" id="IPR044107">
    <property type="entry name" value="PIKKc_ATM"/>
</dbReference>
<evidence type="ECO:0000256" key="2">
    <source>
        <dbReference type="ARBA" id="ARBA00012513"/>
    </source>
</evidence>
<sequence length="2858" mass="326062">MASCAATLSLLDRDMRSLQVEMRSEKPAMRHKAFSKMVTILSNQEEDFRAYLDSDSFDTDWSDVFEAVYQGVLVQSGSRAASVKGKNNDFFVVLQNLVKLAMCGDAPRLHYSQLIGNSVRALKDASIRANFGVQFLQVLNKYVLSSKWDLTPVSFEDWKGMLECCFEIMDENQIARPIAVGCLSSAVRKFLENCSVTTLLAGYLPNLINYVRQTDKVNVLHGLMSVACHVVQDLAVDCRTEIVQFLDSFLPYTIKAYESKNDSKLNSILLRLMHLSLIILYPEGKPLSLAERLTNDLPLSPPADDTARGKTLRQYYYLVMCELKGNRLFNTGVEREVEFTNDFVNFAARLCFTIHWNEGIWEEINSEESVAKRVKHTTKLQSLMDLITSDSNNHDWRWFLITSYVLERYSGALLGEDYQAMLQLLCDIQPSLQLTEQLHAFYRCCVVLLNFERTDAFRSLVGSMISEAFCRKRWTKIFTTAFRGCTSIATQESAENNTLLQLLVKHRKYPSVSFLAGTVLKAFYTHAVKKTNVNVATVQAILETLASVECLGSVDEVLEPLFNYLYPQTRESQVKHIIHSHERLDAKLLAKISVLAVVTKHAVDDETKSNHLGGRSLNGGATYDEQDAILSSLEHSLLRRNVDELITMEKPGVSRTHDSVPPLEVTYNVTESLFEKLCNALNQKEKHTIPDNNCMLTIIFINIIYEMELYLEMLNILLRHKAYDEGQCKKCILAKKVQLKFQEVELGLQRLLDNAVSLSGSELTEIGDRLLAVVRGPHHASVQNLLQELDMSVVLRWTMAQIINAPGEDSQYAEVLTSEALSHEQRTKLCYMQIIAQYLQYDGVNSEAAYDMLNSFDLNVYSNLDLFYIFDLCRILLRQPSQESVAEWVSGQFIAVCKQHHTSVAVTDVIITLYADLVMFVCPFENTEKIVATILFSFTKKCANRTYSAALQAKIVAQIKFLLRAFPQCFDSPLHQKVYTVLVPLLGNPSYQIKIAAVRTLLHFLQSEWAYREEALVPRNYYSFQSRLYEMVQYDELLAATTVDGKVNSISACIQLLLGTFSVSYAMRRQALRDLIVLVYAANVSDGKITSLLRLVSEASGIDAKQVLQSDMDTVLELWMTKGYKLKDFPYRLAGKTNTLEEFVKLHRKNLAFVMLSTQPEQFVKFCEFIKEEPAALMKAIVPKCVSFLLPQYAKCKGMSPKYKAMAERMHKAMASYLRSVDLNSFIPSIIKYVIYRLHDDDELKLLLEQDVQRFGNDAVKINKTVYFQALEHLKQSISESPAPNCSLPSWLCLKNPAQIEQTLMDVKRWFWATDEQQQMMVHLFQYTVLFEHLREYLTQQQEKSFKPYLVREVVYFLCSLLNTSLPALRLATLNSLGRFLQLVVSANDAEEMLSAHLHFIVSSLLEAEVHEKPSSKVAQKSLCLLQLLIVNHENTFAHAIAKLNYLPNDERFTELRDVIERQKKANGQTLSLEREIAVLTQLPNLRYEDLVALKILIPTRKDELKSICHKSAMHSVTNDDNNGLNRLIYTLIELVRSSPKFDKRSVEALRCLSEIGPIDLGTMLLRSEVETVAYDTPDNLEEAIKKTAETILLELNVLLTSTNNAVGRVASQISYQLLHGRTFHTIGAKIPTLFPFVGNSSAEVTLFEYHSVPRLTETLANERINFTEFVKQVAFALLTSLKNTMLTTLVEQETFAVKIVPLLIQIVLRLYEPSVNTEIAQFINDFFNKFATSQAESPKLFNNSKAIQLMLAIVECVRIHNQHFTQHQIALNYLPIAEASQYCQAHFKAILYGELWYQVEAAHGNTKPENNRTLAGIMKSCHQAVSVFDAVKAFLNPILDRTEYYSLQQNHTASLLFLDASLSFRENGLNDMNTTDSLSQAAKNCNMYGVARSLNAPGRVDYECLWRLGDWSGAIDGERTDGGGTAEQNGLSIQSELFERAHYKALKCLELKDALAVESAVSDGRKAIVEMFKLTSTESTKHIHHGLCRLRQLQQIEDFGEIQFFKKIDCEQDLLEQWDQQDQLPYSEFGFMERLLSQRLSIFNTARLRAKRKWIPQAIYRTLLLLIHESRLRGYNDCALRNIRIAGSFELPPNVKALVQLEDAQLNWSLGDRKLACDLALEVMENRKYNDRMVNATACRVYGEFLADSHTQEVAALNHDFFQPSKTCVTKALEEWKNPKEAFQPTEDTIPLDHRCFESERNFTVLYTIAKYADRELARLDKFLHSKDWDLRQQNISKMEQEIERLEHAAKGATEQRCREIKRQCYFTQKNMQRDKNAVEMVRSDRSTYLQLALENYMLYAKEATVKSDTVIFRILSLWLKNQHDAVTQTTFEKSIDQIPSHKFIAVLPQLTARLSKNGKVGQTVHDILLQCATDHPHHTLPYVFAQLYAFKDLPQNEVPENDDRLLGARALYEKLKNIPSIEHIVSQMNRMNIALIELANKTISKSPSFQEYTMTDRDALRRLTNLDRIHCPTVELLVHARGSYAPLVKGVLKWDPKVVGVGGINAPKKLTCLCLDGVKRTQLLKGKDDMRQDAVMQQVFGILNILLRHDEETANRKLSIRTYKVVPLSRQSGILEWCNDTVPIGVWLTKGHEQYRPQDYKPSVARAKFANNAQPGMTVDKKLQNFLAICRKIKPVFRYYFMEHYLEPGKWFERRQNYTKSVATSSMIGHILGIGDRHVQNILIDKRTAEVIHIDFGIAFEMGKNLPTSETIPFRLTRDIVDGMGISGVEGVFKKSCEKTMEVLRNNQAPILTILEVLLYDPLYSWNVLSNKKANREQMSADLENSPEANKEMGITYAELTINVTAERALMQVKKKLDGKEDDKFMSVEGQVQKLIFSATSERNMCQLFQGWQPYL</sequence>
<dbReference type="InterPro" id="IPR018936">
    <property type="entry name" value="PI3/4_kinase_CS"/>
</dbReference>
<proteinExistence type="predicted"/>
<dbReference type="InterPro" id="IPR036940">
    <property type="entry name" value="PI3/4_kinase_cat_sf"/>
</dbReference>
<keyword evidence="10" id="KW-0131">Cell cycle</keyword>
<dbReference type="SUPFAM" id="SSF56112">
    <property type="entry name" value="Protein kinase-like (PK-like)"/>
    <property type="match status" value="1"/>
</dbReference>
<dbReference type="InterPro" id="IPR038980">
    <property type="entry name" value="ATM_plant"/>
</dbReference>
<dbReference type="GO" id="GO:0005524">
    <property type="term" value="F:ATP binding"/>
    <property type="evidence" value="ECO:0007669"/>
    <property type="project" value="UniProtKB-KW"/>
</dbReference>
<dbReference type="PROSITE" id="PS50290">
    <property type="entry name" value="PI3_4_KINASE_3"/>
    <property type="match status" value="1"/>
</dbReference>
<evidence type="ECO:0000256" key="8">
    <source>
        <dbReference type="ARBA" id="ARBA00022840"/>
    </source>
</evidence>
<keyword evidence="9" id="KW-0539">Nucleus</keyword>
<dbReference type="EC" id="2.7.11.1" evidence="2"/>
<dbReference type="PANTHER" id="PTHR37079:SF4">
    <property type="entry name" value="SERINE_THREONINE-PROTEIN KINASE ATM"/>
    <property type="match status" value="1"/>
</dbReference>
<comment type="catalytic activity">
    <reaction evidence="11">
        <text>L-threonyl-[protein] + ATP = O-phospho-L-threonyl-[protein] + ADP + H(+)</text>
        <dbReference type="Rhea" id="RHEA:46608"/>
        <dbReference type="Rhea" id="RHEA-COMP:11060"/>
        <dbReference type="Rhea" id="RHEA-COMP:11605"/>
        <dbReference type="ChEBI" id="CHEBI:15378"/>
        <dbReference type="ChEBI" id="CHEBI:30013"/>
        <dbReference type="ChEBI" id="CHEBI:30616"/>
        <dbReference type="ChEBI" id="CHEBI:61977"/>
        <dbReference type="ChEBI" id="CHEBI:456216"/>
        <dbReference type="EC" id="2.7.11.1"/>
    </reaction>
</comment>
<evidence type="ECO:0000256" key="5">
    <source>
        <dbReference type="ARBA" id="ARBA00022741"/>
    </source>
</evidence>
<dbReference type="VEuPathDB" id="VectorBase:AATE014417"/>
<dbReference type="InterPro" id="IPR000403">
    <property type="entry name" value="PI3/4_kinase_cat_dom"/>
</dbReference>
<evidence type="ECO:0000256" key="1">
    <source>
        <dbReference type="ARBA" id="ARBA00004123"/>
    </source>
</evidence>
<keyword evidence="7" id="KW-0418">Kinase</keyword>
<dbReference type="CDD" id="cd05171">
    <property type="entry name" value="PIKKc_ATM"/>
    <property type="match status" value="1"/>
</dbReference>
<evidence type="ECO:0000256" key="4">
    <source>
        <dbReference type="ARBA" id="ARBA00022679"/>
    </source>
</evidence>
<dbReference type="InterPro" id="IPR011009">
    <property type="entry name" value="Kinase-like_dom_sf"/>
</dbReference>
<dbReference type="GO" id="GO:0005634">
    <property type="term" value="C:nucleus"/>
    <property type="evidence" value="ECO:0007669"/>
    <property type="project" value="UniProtKB-SubCell"/>
</dbReference>
<name>A0A182JAF9_ANOAO</name>
<dbReference type="Gene3D" id="3.30.1010.10">
    <property type="entry name" value="Phosphatidylinositol 3-kinase Catalytic Subunit, Chain A, domain 4"/>
    <property type="match status" value="1"/>
</dbReference>
<dbReference type="Pfam" id="PF02260">
    <property type="entry name" value="FATC"/>
    <property type="match status" value="1"/>
</dbReference>
<evidence type="ECO:0000256" key="12">
    <source>
        <dbReference type="ARBA" id="ARBA00048679"/>
    </source>
</evidence>
<dbReference type="SUPFAM" id="SSF48371">
    <property type="entry name" value="ARM repeat"/>
    <property type="match status" value="1"/>
</dbReference>
<dbReference type="InterPro" id="IPR003152">
    <property type="entry name" value="FATC_dom"/>
</dbReference>
<organism evidence="14">
    <name type="scientific">Anopheles atroparvus</name>
    <name type="common">European mosquito</name>
    <dbReference type="NCBI Taxonomy" id="41427"/>
    <lineage>
        <taxon>Eukaryota</taxon>
        <taxon>Metazoa</taxon>
        <taxon>Ecdysozoa</taxon>
        <taxon>Arthropoda</taxon>
        <taxon>Hexapoda</taxon>
        <taxon>Insecta</taxon>
        <taxon>Pterygota</taxon>
        <taxon>Neoptera</taxon>
        <taxon>Endopterygota</taxon>
        <taxon>Diptera</taxon>
        <taxon>Nematocera</taxon>
        <taxon>Culicoidea</taxon>
        <taxon>Culicidae</taxon>
        <taxon>Anophelinae</taxon>
        <taxon>Anopheles</taxon>
    </lineage>
</organism>
<comment type="subcellular location">
    <subcellularLocation>
        <location evidence="1">Nucleus</location>
    </subcellularLocation>
</comment>
<evidence type="ECO:0000256" key="3">
    <source>
        <dbReference type="ARBA" id="ARBA00022527"/>
    </source>
</evidence>
<dbReference type="GO" id="GO:0004674">
    <property type="term" value="F:protein serine/threonine kinase activity"/>
    <property type="evidence" value="ECO:0007669"/>
    <property type="project" value="UniProtKB-KW"/>
</dbReference>
<evidence type="ECO:0000313" key="14">
    <source>
        <dbReference type="EnsemblMetazoa" id="AATE014417-PA.1"/>
    </source>
</evidence>
<keyword evidence="3" id="KW-0723">Serine/threonine-protein kinase</keyword>
<dbReference type="EnsemblMetazoa" id="AATE014417-RA">
    <property type="protein sequence ID" value="AATE014417-PA.1"/>
    <property type="gene ID" value="AATE014417"/>
</dbReference>
<dbReference type="PROSITE" id="PS51189">
    <property type="entry name" value="FAT"/>
    <property type="match status" value="1"/>
</dbReference>
<dbReference type="InterPro" id="IPR014009">
    <property type="entry name" value="PIK_FAT"/>
</dbReference>
<evidence type="ECO:0000256" key="7">
    <source>
        <dbReference type="ARBA" id="ARBA00022777"/>
    </source>
</evidence>
<dbReference type="GO" id="GO:0006281">
    <property type="term" value="P:DNA repair"/>
    <property type="evidence" value="ECO:0007669"/>
    <property type="project" value="InterPro"/>
</dbReference>
<evidence type="ECO:0000256" key="13">
    <source>
        <dbReference type="ARBA" id="ARBA00073111"/>
    </source>
</evidence>
<dbReference type="SMART" id="SM00146">
    <property type="entry name" value="PI3Kc"/>
    <property type="match status" value="1"/>
</dbReference>
<keyword evidence="5" id="KW-0547">Nucleotide-binding</keyword>
<dbReference type="STRING" id="41427.A0A182JAF9"/>
<dbReference type="InterPro" id="IPR016024">
    <property type="entry name" value="ARM-type_fold"/>
</dbReference>
<dbReference type="FunFam" id="3.30.1010.10:FF:000023">
    <property type="entry name" value="Serine/threonine-protein kinase ATM"/>
    <property type="match status" value="1"/>
</dbReference>
<accession>A0A182JAF9</accession>
<comment type="catalytic activity">
    <reaction evidence="12">
        <text>L-seryl-[protein] + ATP = O-phospho-L-seryl-[protein] + ADP + H(+)</text>
        <dbReference type="Rhea" id="RHEA:17989"/>
        <dbReference type="Rhea" id="RHEA-COMP:9863"/>
        <dbReference type="Rhea" id="RHEA-COMP:11604"/>
        <dbReference type="ChEBI" id="CHEBI:15378"/>
        <dbReference type="ChEBI" id="CHEBI:29999"/>
        <dbReference type="ChEBI" id="CHEBI:30616"/>
        <dbReference type="ChEBI" id="CHEBI:83421"/>
        <dbReference type="ChEBI" id="CHEBI:456216"/>
        <dbReference type="EC" id="2.7.11.1"/>
    </reaction>
</comment>
<dbReference type="Gene3D" id="1.10.1070.11">
    <property type="entry name" value="Phosphatidylinositol 3-/4-kinase, catalytic domain"/>
    <property type="match status" value="1"/>
</dbReference>
<evidence type="ECO:0000256" key="9">
    <source>
        <dbReference type="ARBA" id="ARBA00023242"/>
    </source>
</evidence>
<evidence type="ECO:0000256" key="6">
    <source>
        <dbReference type="ARBA" id="ARBA00022763"/>
    </source>
</evidence>
<evidence type="ECO:0000256" key="11">
    <source>
        <dbReference type="ARBA" id="ARBA00047899"/>
    </source>
</evidence>
<keyword evidence="4" id="KW-0808">Transferase</keyword>
<dbReference type="PROSITE" id="PS00915">
    <property type="entry name" value="PI3_4_KINASE_1"/>
    <property type="match status" value="1"/>
</dbReference>
<dbReference type="Pfam" id="PF00454">
    <property type="entry name" value="PI3_PI4_kinase"/>
    <property type="match status" value="1"/>
</dbReference>
<protein>
    <recommendedName>
        <fullName evidence="13">Serine/threonine-protein kinase ATM</fullName>
        <ecNumber evidence="2">2.7.11.1</ecNumber>
    </recommendedName>
</protein>
<evidence type="ECO:0000256" key="10">
    <source>
        <dbReference type="ARBA" id="ARBA00023306"/>
    </source>
</evidence>
<dbReference type="PROSITE" id="PS51190">
    <property type="entry name" value="FATC"/>
    <property type="match status" value="1"/>
</dbReference>
<dbReference type="SMART" id="SM01343">
    <property type="entry name" value="FATC"/>
    <property type="match status" value="1"/>
</dbReference>
<dbReference type="PANTHER" id="PTHR37079">
    <property type="entry name" value="SERINE/THREONINE-PROTEIN KINASE ATM"/>
    <property type="match status" value="1"/>
</dbReference>
<dbReference type="PROSITE" id="PS00916">
    <property type="entry name" value="PI3_4_KINASE_2"/>
    <property type="match status" value="1"/>
</dbReference>
<reference evidence="14" key="1">
    <citation type="submission" date="2022-08" db="UniProtKB">
        <authorList>
            <consortium name="EnsemblMetazoa"/>
        </authorList>
    </citation>
    <scope>IDENTIFICATION</scope>
    <source>
        <strain evidence="14">EBRO</strain>
    </source>
</reference>
<keyword evidence="6" id="KW-0227">DNA damage</keyword>